<keyword evidence="1" id="KW-1133">Transmembrane helix</keyword>
<feature type="transmembrane region" description="Helical" evidence="1">
    <location>
        <begin position="29"/>
        <end position="54"/>
    </location>
</feature>
<sequence length="58" mass="6249">MGLRVLLVAVWIVAAVVFRMRGERFWRSVVQGLFVSFAVVFGGRLLALALAAVADSVG</sequence>
<evidence type="ECO:0000313" key="2">
    <source>
        <dbReference type="EMBL" id="CAA9538937.1"/>
    </source>
</evidence>
<protein>
    <submittedName>
        <fullName evidence="2">Uncharacterized protein</fullName>
    </submittedName>
</protein>
<proteinExistence type="predicted"/>
<organism evidence="2">
    <name type="scientific">uncultured Thermomicrobiales bacterium</name>
    <dbReference type="NCBI Taxonomy" id="1645740"/>
    <lineage>
        <taxon>Bacteria</taxon>
        <taxon>Pseudomonadati</taxon>
        <taxon>Thermomicrobiota</taxon>
        <taxon>Thermomicrobia</taxon>
        <taxon>Thermomicrobiales</taxon>
        <taxon>environmental samples</taxon>
    </lineage>
</organism>
<name>A0A6J4U3F4_9BACT</name>
<reference evidence="2" key="1">
    <citation type="submission" date="2020-02" db="EMBL/GenBank/DDBJ databases">
        <authorList>
            <person name="Meier V. D."/>
        </authorList>
    </citation>
    <scope>NUCLEOTIDE SEQUENCE</scope>
    <source>
        <strain evidence="2">AVDCRST_MAG59</strain>
    </source>
</reference>
<dbReference type="AlphaFoldDB" id="A0A6J4U3F4"/>
<accession>A0A6J4U3F4</accession>
<keyword evidence="1" id="KW-0812">Transmembrane</keyword>
<dbReference type="EMBL" id="CADCWF010000030">
    <property type="protein sequence ID" value="CAA9538937.1"/>
    <property type="molecule type" value="Genomic_DNA"/>
</dbReference>
<evidence type="ECO:0000256" key="1">
    <source>
        <dbReference type="SAM" id="Phobius"/>
    </source>
</evidence>
<gene>
    <name evidence="2" type="ORF">AVDCRST_MAG59-623</name>
</gene>
<keyword evidence="1" id="KW-0472">Membrane</keyword>